<comment type="catalytic activity">
    <reaction evidence="10">
        <text>reduced [rubredoxin] + superoxide + 2 H(+) = oxidized [rubredoxin] + H2O2</text>
        <dbReference type="Rhea" id="RHEA:21324"/>
        <dbReference type="Rhea" id="RHEA-COMP:10302"/>
        <dbReference type="Rhea" id="RHEA-COMP:10303"/>
        <dbReference type="ChEBI" id="CHEBI:15378"/>
        <dbReference type="ChEBI" id="CHEBI:16240"/>
        <dbReference type="ChEBI" id="CHEBI:18421"/>
        <dbReference type="ChEBI" id="CHEBI:29033"/>
        <dbReference type="ChEBI" id="CHEBI:29034"/>
        <dbReference type="EC" id="1.15.1.2"/>
    </reaction>
</comment>
<comment type="similarity">
    <text evidence="1">Belongs to the desulfoferrodoxin family.</text>
</comment>
<evidence type="ECO:0000256" key="8">
    <source>
        <dbReference type="ARBA" id="ARBA00024690"/>
    </source>
</evidence>
<dbReference type="NCBIfam" id="TIGR00319">
    <property type="entry name" value="desulf_FeS4"/>
    <property type="match status" value="1"/>
</dbReference>
<dbReference type="InterPro" id="IPR038094">
    <property type="entry name" value="Desulfoferrodoxin_N_sf"/>
</dbReference>
<dbReference type="Gene3D" id="2.20.28.100">
    <property type="entry name" value="Desulphoferrodoxin, N-terminal domain"/>
    <property type="match status" value="1"/>
</dbReference>
<keyword evidence="5" id="KW-0479">Metal-binding</keyword>
<name>A0A4R3K1G3_9FIRM</name>
<dbReference type="Proteomes" id="UP000295726">
    <property type="component" value="Unassembled WGS sequence"/>
</dbReference>
<evidence type="ECO:0000256" key="2">
    <source>
        <dbReference type="ARBA" id="ARBA00012679"/>
    </source>
</evidence>
<evidence type="ECO:0000256" key="1">
    <source>
        <dbReference type="ARBA" id="ARBA00005941"/>
    </source>
</evidence>
<dbReference type="RefSeq" id="WP_132383418.1">
    <property type="nucleotide sequence ID" value="NZ_SLZZ01000030.1"/>
</dbReference>
<evidence type="ECO:0000256" key="3">
    <source>
        <dbReference type="ARBA" id="ARBA00014839"/>
    </source>
</evidence>
<evidence type="ECO:0000256" key="10">
    <source>
        <dbReference type="ARBA" id="ARBA00047448"/>
    </source>
</evidence>
<evidence type="ECO:0000259" key="11">
    <source>
        <dbReference type="Pfam" id="PF01880"/>
    </source>
</evidence>
<dbReference type="GO" id="GO:0050605">
    <property type="term" value="F:superoxide reductase activity"/>
    <property type="evidence" value="ECO:0007669"/>
    <property type="project" value="UniProtKB-EC"/>
</dbReference>
<evidence type="ECO:0000256" key="4">
    <source>
        <dbReference type="ARBA" id="ARBA00022448"/>
    </source>
</evidence>
<dbReference type="OrthoDB" id="9814936at2"/>
<dbReference type="EMBL" id="SLZZ01000030">
    <property type="protein sequence ID" value="TCS75233.1"/>
    <property type="molecule type" value="Genomic_DNA"/>
</dbReference>
<dbReference type="GO" id="GO:0005506">
    <property type="term" value="F:iron ion binding"/>
    <property type="evidence" value="ECO:0007669"/>
    <property type="project" value="InterPro"/>
</dbReference>
<dbReference type="AlphaFoldDB" id="A0A4R3K1G3"/>
<dbReference type="CDD" id="cd00974">
    <property type="entry name" value="DSRD"/>
    <property type="match status" value="1"/>
</dbReference>
<gene>
    <name evidence="13" type="ORF">EDD59_13029</name>
</gene>
<dbReference type="EC" id="1.15.1.2" evidence="2"/>
<comment type="function">
    <text evidence="8">Catalyzes the one-electron reduction of superoxide anion radical to hydrogen peroxide at a nonheme ferrous iron center. Plays a fundamental role in case of oxidative stress via its superoxide detoxification activity.</text>
</comment>
<dbReference type="PANTHER" id="PTHR36541">
    <property type="entry name" value="SUPEROXIDE REDUCTASE-RELATED"/>
    <property type="match status" value="1"/>
</dbReference>
<dbReference type="SUPFAM" id="SSF57802">
    <property type="entry name" value="Rubredoxin-like"/>
    <property type="match status" value="1"/>
</dbReference>
<dbReference type="Pfam" id="PF06397">
    <property type="entry name" value="Desulfoferrod_N"/>
    <property type="match status" value="1"/>
</dbReference>
<evidence type="ECO:0000313" key="14">
    <source>
        <dbReference type="Proteomes" id="UP000295726"/>
    </source>
</evidence>
<evidence type="ECO:0000256" key="6">
    <source>
        <dbReference type="ARBA" id="ARBA00022982"/>
    </source>
</evidence>
<feature type="domain" description="Desulfoferrodoxin ferrous iron-binding" evidence="11">
    <location>
        <begin position="41"/>
        <end position="123"/>
    </location>
</feature>
<dbReference type="PANTHER" id="PTHR36541:SF1">
    <property type="entry name" value="SUPEROXIDE REDUCTASE-RELATED"/>
    <property type="match status" value="1"/>
</dbReference>
<dbReference type="InterPro" id="IPR004462">
    <property type="entry name" value="Desulfoferrodoxin_N"/>
</dbReference>
<protein>
    <recommendedName>
        <fullName evidence="3">Desulfoferrodoxin</fullName>
        <ecNumber evidence="2">1.15.1.2</ecNumber>
    </recommendedName>
    <alternativeName>
        <fullName evidence="9">Superoxide reductase</fullName>
    </alternativeName>
</protein>
<keyword evidence="14" id="KW-1185">Reference proteome</keyword>
<dbReference type="InterPro" id="IPR051233">
    <property type="entry name" value="Desulfoferrodoxin_SOR"/>
</dbReference>
<reference evidence="13 14" key="1">
    <citation type="submission" date="2019-03" db="EMBL/GenBank/DDBJ databases">
        <title>Genomic Encyclopedia of Type Strains, Phase IV (KMG-IV): sequencing the most valuable type-strain genomes for metagenomic binning, comparative biology and taxonomic classification.</title>
        <authorList>
            <person name="Goeker M."/>
        </authorList>
    </citation>
    <scope>NUCLEOTIDE SEQUENCE [LARGE SCALE GENOMIC DNA]</scope>
    <source>
        <strain evidence="13 14">DSM 29489</strain>
    </source>
</reference>
<dbReference type="SUPFAM" id="SSF49367">
    <property type="entry name" value="Superoxide reductase-like"/>
    <property type="match status" value="1"/>
</dbReference>
<dbReference type="NCBIfam" id="TIGR00332">
    <property type="entry name" value="neela_ferrous"/>
    <property type="match status" value="1"/>
</dbReference>
<evidence type="ECO:0000256" key="7">
    <source>
        <dbReference type="ARBA" id="ARBA00023004"/>
    </source>
</evidence>
<organism evidence="13 14">
    <name type="scientific">Muricomes intestini</name>
    <dbReference type="NCBI Taxonomy" id="1796634"/>
    <lineage>
        <taxon>Bacteria</taxon>
        <taxon>Bacillati</taxon>
        <taxon>Bacillota</taxon>
        <taxon>Clostridia</taxon>
        <taxon>Lachnospirales</taxon>
        <taxon>Lachnospiraceae</taxon>
        <taxon>Muricomes</taxon>
    </lineage>
</organism>
<evidence type="ECO:0000313" key="13">
    <source>
        <dbReference type="EMBL" id="TCS75233.1"/>
    </source>
</evidence>
<dbReference type="InterPro" id="IPR002742">
    <property type="entry name" value="Desulfoferrodoxin_Fe-bd_dom"/>
</dbReference>
<evidence type="ECO:0000259" key="12">
    <source>
        <dbReference type="Pfam" id="PF06397"/>
    </source>
</evidence>
<dbReference type="Gene3D" id="2.60.40.730">
    <property type="entry name" value="SOR catalytic domain"/>
    <property type="match status" value="1"/>
</dbReference>
<keyword evidence="7" id="KW-0408">Iron</keyword>
<sequence length="146" mass="16312">MSNVEFYRCERCGNLVALLKKGGGEMVCCGQPMTKLSANSTDAAQEKHVPKVTKTEDDMMKVSVGSTLHPMTPEHYIEWIALVTDDKVEVRYLRPGDQPVVKFDDVKDGCVYAYCNLHGLWKTELEYVIPNEAACSAEFPEGCVFI</sequence>
<dbReference type="InterPro" id="IPR036073">
    <property type="entry name" value="Desulfoferrodoxin_Fe-bd_dom_sf"/>
</dbReference>
<comment type="caution">
    <text evidence="13">The sequence shown here is derived from an EMBL/GenBank/DDBJ whole genome shotgun (WGS) entry which is preliminary data.</text>
</comment>
<dbReference type="Pfam" id="PF01880">
    <property type="entry name" value="Desulfoferrodox"/>
    <property type="match status" value="1"/>
</dbReference>
<feature type="domain" description="Desulfoferrodoxin N-terminal" evidence="12">
    <location>
        <begin position="4"/>
        <end position="36"/>
    </location>
</feature>
<keyword evidence="4" id="KW-0813">Transport</keyword>
<keyword evidence="6" id="KW-0249">Electron transport</keyword>
<accession>A0A4R3K1G3</accession>
<evidence type="ECO:0000256" key="5">
    <source>
        <dbReference type="ARBA" id="ARBA00022723"/>
    </source>
</evidence>
<evidence type="ECO:0000256" key="9">
    <source>
        <dbReference type="ARBA" id="ARBA00031398"/>
    </source>
</evidence>
<proteinExistence type="inferred from homology"/>